<keyword evidence="1" id="KW-0862">Zinc</keyword>
<feature type="compositionally biased region" description="Pro residues" evidence="2">
    <location>
        <begin position="177"/>
        <end position="189"/>
    </location>
</feature>
<name>A0A139ABW2_GONPJ</name>
<evidence type="ECO:0000313" key="5">
    <source>
        <dbReference type="Proteomes" id="UP000070544"/>
    </source>
</evidence>
<keyword evidence="1" id="KW-0863">Zinc-finger</keyword>
<dbReference type="OrthoDB" id="1405595at2759"/>
<dbReference type="Gene3D" id="3.30.160.60">
    <property type="entry name" value="Classic Zinc Finger"/>
    <property type="match status" value="1"/>
</dbReference>
<feature type="domain" description="C2H2-type" evidence="3">
    <location>
        <begin position="23"/>
        <end position="51"/>
    </location>
</feature>
<dbReference type="GO" id="GO:0008270">
    <property type="term" value="F:zinc ion binding"/>
    <property type="evidence" value="ECO:0007669"/>
    <property type="project" value="UniProtKB-KW"/>
</dbReference>
<dbReference type="InterPro" id="IPR036236">
    <property type="entry name" value="Znf_C2H2_sf"/>
</dbReference>
<sequence length="199" mass="20927">MRGRGGGNIIPSVVVVDCWVKAFSCPNCGRPFTRKDVMVRHTKRRICGRRAALRTAGQATGQLGGQTSVGTQAGGSNGAFLPPSPLEGISPTVEQHYTGQNGPAFTPDALPTPEVEVAQTSSICPLWRSPQHPAAQPTSFEAPRGALSTSGDMSIASQVGAYLTSQTGRSLQQPAPFLEPPTYPSAPPAPFSFTLRLPM</sequence>
<dbReference type="SUPFAM" id="SSF57667">
    <property type="entry name" value="beta-beta-alpha zinc fingers"/>
    <property type="match status" value="1"/>
</dbReference>
<keyword evidence="1" id="KW-0479">Metal-binding</keyword>
<evidence type="ECO:0000313" key="4">
    <source>
        <dbReference type="EMBL" id="KXS14291.1"/>
    </source>
</evidence>
<dbReference type="InterPro" id="IPR013087">
    <property type="entry name" value="Znf_C2H2_type"/>
</dbReference>
<gene>
    <name evidence="4" type="ORF">M427DRAFT_146091</name>
</gene>
<dbReference type="Proteomes" id="UP000070544">
    <property type="component" value="Unassembled WGS sequence"/>
</dbReference>
<evidence type="ECO:0000259" key="3">
    <source>
        <dbReference type="PROSITE" id="PS50157"/>
    </source>
</evidence>
<reference evidence="4 5" key="1">
    <citation type="journal article" date="2015" name="Genome Biol. Evol.">
        <title>Phylogenomic analyses indicate that early fungi evolved digesting cell walls of algal ancestors of land plants.</title>
        <authorList>
            <person name="Chang Y."/>
            <person name="Wang S."/>
            <person name="Sekimoto S."/>
            <person name="Aerts A.L."/>
            <person name="Choi C."/>
            <person name="Clum A."/>
            <person name="LaButti K.M."/>
            <person name="Lindquist E.A."/>
            <person name="Yee Ngan C."/>
            <person name="Ohm R.A."/>
            <person name="Salamov A.A."/>
            <person name="Grigoriev I.V."/>
            <person name="Spatafora J.W."/>
            <person name="Berbee M.L."/>
        </authorList>
    </citation>
    <scope>NUCLEOTIDE SEQUENCE [LARGE SCALE GENOMIC DNA]</scope>
    <source>
        <strain evidence="4 5">JEL478</strain>
    </source>
</reference>
<organism evidence="4 5">
    <name type="scientific">Gonapodya prolifera (strain JEL478)</name>
    <name type="common">Monoblepharis prolifera</name>
    <dbReference type="NCBI Taxonomy" id="1344416"/>
    <lineage>
        <taxon>Eukaryota</taxon>
        <taxon>Fungi</taxon>
        <taxon>Fungi incertae sedis</taxon>
        <taxon>Chytridiomycota</taxon>
        <taxon>Chytridiomycota incertae sedis</taxon>
        <taxon>Monoblepharidomycetes</taxon>
        <taxon>Monoblepharidales</taxon>
        <taxon>Gonapodyaceae</taxon>
        <taxon>Gonapodya</taxon>
    </lineage>
</organism>
<dbReference type="PROSITE" id="PS50157">
    <property type="entry name" value="ZINC_FINGER_C2H2_2"/>
    <property type="match status" value="1"/>
</dbReference>
<keyword evidence="5" id="KW-1185">Reference proteome</keyword>
<feature type="region of interest" description="Disordered" evidence="2">
    <location>
        <begin position="166"/>
        <end position="189"/>
    </location>
</feature>
<accession>A0A139ABW2</accession>
<dbReference type="EMBL" id="KQ965770">
    <property type="protein sequence ID" value="KXS14291.1"/>
    <property type="molecule type" value="Genomic_DNA"/>
</dbReference>
<evidence type="ECO:0000256" key="1">
    <source>
        <dbReference type="PROSITE-ProRule" id="PRU00042"/>
    </source>
</evidence>
<evidence type="ECO:0000256" key="2">
    <source>
        <dbReference type="SAM" id="MobiDB-lite"/>
    </source>
</evidence>
<feature type="region of interest" description="Disordered" evidence="2">
    <location>
        <begin position="128"/>
        <end position="151"/>
    </location>
</feature>
<protein>
    <recommendedName>
        <fullName evidence="3">C2H2-type domain-containing protein</fullName>
    </recommendedName>
</protein>
<proteinExistence type="predicted"/>
<dbReference type="AlphaFoldDB" id="A0A139ABW2"/>